<dbReference type="PANTHER" id="PTHR43027:SF2">
    <property type="entry name" value="TRANSPORT PERMEASE PROTEIN"/>
    <property type="match status" value="1"/>
</dbReference>
<dbReference type="PANTHER" id="PTHR43027">
    <property type="entry name" value="DOXORUBICIN RESISTANCE ABC TRANSPORTER PERMEASE PROTEIN DRRC-RELATED"/>
    <property type="match status" value="1"/>
</dbReference>
<dbReference type="Pfam" id="PF01061">
    <property type="entry name" value="ABC2_membrane"/>
    <property type="match status" value="1"/>
</dbReference>
<feature type="transmembrane region" description="Helical" evidence="6">
    <location>
        <begin position="36"/>
        <end position="55"/>
    </location>
</feature>
<evidence type="ECO:0000259" key="7">
    <source>
        <dbReference type="PROSITE" id="PS51012"/>
    </source>
</evidence>
<dbReference type="EMBL" id="BONZ01000036">
    <property type="protein sequence ID" value="GIH15648.1"/>
    <property type="molecule type" value="Genomic_DNA"/>
</dbReference>
<sequence length="259" mass="28016">MSVTTAVPPSAVRRPAFRRLATTEFKLYLRERVGPVWGLGFPLLLLIIFGSIPSFNRPNSDFGGLTELDVYVPILIAFVIAMPQLVALPMALASYRERGVLRRLRTTPVGPARVLAAQLVVNLVNLVVTIAVLLTVARFAYGVRLPRQFAGFVLAALFGAAALLAIGLFVAAVAPSARAAQAIGTILFFPMMFFAGLWLPIDQMPPVLRHISHAAPLGAAVQALQDSAQGHWPHPLQLVTMAAYAVVFGLAATRLFRWE</sequence>
<evidence type="ECO:0000256" key="2">
    <source>
        <dbReference type="ARBA" id="ARBA00022692"/>
    </source>
</evidence>
<gene>
    <name evidence="8" type="ORF">Raf01_38200</name>
</gene>
<keyword evidence="6" id="KW-1003">Cell membrane</keyword>
<keyword evidence="4 6" id="KW-0472">Membrane</keyword>
<evidence type="ECO:0000256" key="1">
    <source>
        <dbReference type="ARBA" id="ARBA00004141"/>
    </source>
</evidence>
<accession>A0A8J3QRP1</accession>
<keyword evidence="5" id="KW-0046">Antibiotic resistance</keyword>
<evidence type="ECO:0000313" key="9">
    <source>
        <dbReference type="Proteomes" id="UP000642748"/>
    </source>
</evidence>
<evidence type="ECO:0000256" key="4">
    <source>
        <dbReference type="ARBA" id="ARBA00023136"/>
    </source>
</evidence>
<dbReference type="InterPro" id="IPR052902">
    <property type="entry name" value="ABC-2_transporter"/>
</dbReference>
<dbReference type="GO" id="GO:0043190">
    <property type="term" value="C:ATP-binding cassette (ABC) transporter complex"/>
    <property type="evidence" value="ECO:0007669"/>
    <property type="project" value="InterPro"/>
</dbReference>
<comment type="subcellular location">
    <subcellularLocation>
        <location evidence="6">Cell membrane</location>
        <topology evidence="6">Multi-pass membrane protein</topology>
    </subcellularLocation>
    <subcellularLocation>
        <location evidence="1">Membrane</location>
        <topology evidence="1">Multi-pass membrane protein</topology>
    </subcellularLocation>
</comment>
<protein>
    <recommendedName>
        <fullName evidence="6">Transport permease protein</fullName>
    </recommendedName>
</protein>
<proteinExistence type="inferred from homology"/>
<evidence type="ECO:0000313" key="8">
    <source>
        <dbReference type="EMBL" id="GIH15648.1"/>
    </source>
</evidence>
<evidence type="ECO:0000256" key="6">
    <source>
        <dbReference type="RuleBase" id="RU361157"/>
    </source>
</evidence>
<feature type="transmembrane region" description="Helical" evidence="6">
    <location>
        <begin position="114"/>
        <end position="137"/>
    </location>
</feature>
<dbReference type="GO" id="GO:0140359">
    <property type="term" value="F:ABC-type transporter activity"/>
    <property type="evidence" value="ECO:0007669"/>
    <property type="project" value="InterPro"/>
</dbReference>
<dbReference type="PROSITE" id="PS51012">
    <property type="entry name" value="ABC_TM2"/>
    <property type="match status" value="1"/>
</dbReference>
<dbReference type="PIRSF" id="PIRSF006648">
    <property type="entry name" value="DrrB"/>
    <property type="match status" value="1"/>
</dbReference>
<dbReference type="RefSeq" id="WP_203919275.1">
    <property type="nucleotide sequence ID" value="NZ_BONZ01000036.1"/>
</dbReference>
<name>A0A8J3QRP1_9ACTN</name>
<evidence type="ECO:0000256" key="3">
    <source>
        <dbReference type="ARBA" id="ARBA00022989"/>
    </source>
</evidence>
<comment type="similarity">
    <text evidence="6">Belongs to the ABC-2 integral membrane protein family.</text>
</comment>
<feature type="transmembrane region" description="Helical" evidence="6">
    <location>
        <begin position="70"/>
        <end position="93"/>
    </location>
</feature>
<dbReference type="AlphaFoldDB" id="A0A8J3QRP1"/>
<feature type="domain" description="ABC transmembrane type-2" evidence="7">
    <location>
        <begin position="33"/>
        <end position="259"/>
    </location>
</feature>
<organism evidence="8 9">
    <name type="scientific">Rugosimonospora africana</name>
    <dbReference type="NCBI Taxonomy" id="556532"/>
    <lineage>
        <taxon>Bacteria</taxon>
        <taxon>Bacillati</taxon>
        <taxon>Actinomycetota</taxon>
        <taxon>Actinomycetes</taxon>
        <taxon>Micromonosporales</taxon>
        <taxon>Micromonosporaceae</taxon>
        <taxon>Rugosimonospora</taxon>
    </lineage>
</organism>
<dbReference type="InterPro" id="IPR000412">
    <property type="entry name" value="ABC_2_transport"/>
</dbReference>
<feature type="transmembrane region" description="Helical" evidence="6">
    <location>
        <begin position="236"/>
        <end position="256"/>
    </location>
</feature>
<dbReference type="InterPro" id="IPR013525">
    <property type="entry name" value="ABC2_TM"/>
</dbReference>
<dbReference type="InterPro" id="IPR047817">
    <property type="entry name" value="ABC2_TM_bact-type"/>
</dbReference>
<keyword evidence="9" id="KW-1185">Reference proteome</keyword>
<keyword evidence="2 6" id="KW-0812">Transmembrane</keyword>
<feature type="transmembrane region" description="Helical" evidence="6">
    <location>
        <begin position="182"/>
        <end position="201"/>
    </location>
</feature>
<dbReference type="Proteomes" id="UP000642748">
    <property type="component" value="Unassembled WGS sequence"/>
</dbReference>
<evidence type="ECO:0000256" key="5">
    <source>
        <dbReference type="ARBA" id="ARBA00023251"/>
    </source>
</evidence>
<reference evidence="8" key="1">
    <citation type="submission" date="2021-01" db="EMBL/GenBank/DDBJ databases">
        <title>Whole genome shotgun sequence of Rugosimonospora africana NBRC 104875.</title>
        <authorList>
            <person name="Komaki H."/>
            <person name="Tamura T."/>
        </authorList>
    </citation>
    <scope>NUCLEOTIDE SEQUENCE</scope>
    <source>
        <strain evidence="8">NBRC 104875</strain>
    </source>
</reference>
<keyword evidence="6" id="KW-0813">Transport</keyword>
<keyword evidence="3 6" id="KW-1133">Transmembrane helix</keyword>
<dbReference type="GO" id="GO:0046677">
    <property type="term" value="P:response to antibiotic"/>
    <property type="evidence" value="ECO:0007669"/>
    <property type="project" value="UniProtKB-KW"/>
</dbReference>
<comment type="caution">
    <text evidence="8">The sequence shown here is derived from an EMBL/GenBank/DDBJ whole genome shotgun (WGS) entry which is preliminary data.</text>
</comment>
<feature type="transmembrane region" description="Helical" evidence="6">
    <location>
        <begin position="149"/>
        <end position="170"/>
    </location>
</feature>